<dbReference type="Pfam" id="PF01966">
    <property type="entry name" value="HD"/>
    <property type="match status" value="1"/>
</dbReference>
<evidence type="ECO:0000256" key="5">
    <source>
        <dbReference type="ARBA" id="ARBA00023004"/>
    </source>
</evidence>
<keyword evidence="5" id="KW-0408">Iron</keyword>
<keyword evidence="2" id="KW-0479">Metal-binding</keyword>
<dbReference type="Gene3D" id="1.10.3210.10">
    <property type="entry name" value="Hypothetical protein af1432"/>
    <property type="match status" value="1"/>
</dbReference>
<evidence type="ECO:0000256" key="3">
    <source>
        <dbReference type="ARBA" id="ARBA00022741"/>
    </source>
</evidence>
<dbReference type="AlphaFoldDB" id="A0A6L5GRN8"/>
<dbReference type="EC" id="3.6.1.41" evidence="1"/>
<comment type="catalytic activity">
    <reaction evidence="6">
        <text>P(1),P(4)-bis(5'-adenosyl) tetraphosphate + H2O = 2 ADP + 2 H(+)</text>
        <dbReference type="Rhea" id="RHEA:24252"/>
        <dbReference type="ChEBI" id="CHEBI:15377"/>
        <dbReference type="ChEBI" id="CHEBI:15378"/>
        <dbReference type="ChEBI" id="CHEBI:58141"/>
        <dbReference type="ChEBI" id="CHEBI:456216"/>
        <dbReference type="EC" id="3.6.1.41"/>
    </reaction>
</comment>
<dbReference type="CDD" id="cd00077">
    <property type="entry name" value="HDc"/>
    <property type="match status" value="1"/>
</dbReference>
<proteinExistence type="predicted"/>
<dbReference type="EMBL" id="VOGB01000004">
    <property type="protein sequence ID" value="MQM72895.1"/>
    <property type="molecule type" value="Genomic_DNA"/>
</dbReference>
<keyword evidence="3" id="KW-0547">Nucleotide-binding</keyword>
<sequence>MKKEKNQFEQIKAELKKVLKPHRFNHTLGVVKSASKLAKQNAIDARQAELAALLHDCAKNFSNQEMLQVAKDEKIALDPIMILEPQLLHGPVGAVVAKKKYHVKDPEILSAVACHTTGKSGMSTLDKIIYLADFIEPGRDYPGVEHLRKTSYEKDLDTACREAFDNTISYVMSIGGLIHPRTIEARNYMIIEDKYQLEQE</sequence>
<dbReference type="GO" id="GO:0046872">
    <property type="term" value="F:metal ion binding"/>
    <property type="evidence" value="ECO:0007669"/>
    <property type="project" value="UniProtKB-KW"/>
</dbReference>
<evidence type="ECO:0000313" key="9">
    <source>
        <dbReference type="Proteomes" id="UP000473648"/>
    </source>
</evidence>
<evidence type="ECO:0000313" key="8">
    <source>
        <dbReference type="EMBL" id="MQM72895.1"/>
    </source>
</evidence>
<organism evidence="8 9">
    <name type="scientific">Candidatus Pseudoramibacter fermentans</name>
    <dbReference type="NCBI Taxonomy" id="2594427"/>
    <lineage>
        <taxon>Bacteria</taxon>
        <taxon>Bacillati</taxon>
        <taxon>Bacillota</taxon>
        <taxon>Clostridia</taxon>
        <taxon>Eubacteriales</taxon>
        <taxon>Eubacteriaceae</taxon>
        <taxon>Pseudoramibacter</taxon>
    </lineage>
</organism>
<dbReference type="PANTHER" id="PTHR35795:SF1">
    <property type="entry name" value="BIS(5'-NUCLEOSYL)-TETRAPHOSPHATASE, SYMMETRICAL"/>
    <property type="match status" value="1"/>
</dbReference>
<keyword evidence="4" id="KW-0378">Hydrolase</keyword>
<protein>
    <recommendedName>
        <fullName evidence="1">bis(5'-nucleosyl)-tetraphosphatase (symmetrical)</fullName>
        <ecNumber evidence="1">3.6.1.41</ecNumber>
    </recommendedName>
</protein>
<dbReference type="PANTHER" id="PTHR35795">
    <property type="entry name" value="SLR1885 PROTEIN"/>
    <property type="match status" value="1"/>
</dbReference>
<evidence type="ECO:0000256" key="6">
    <source>
        <dbReference type="ARBA" id="ARBA00049417"/>
    </source>
</evidence>
<dbReference type="NCBIfam" id="TIGR00488">
    <property type="entry name" value="bis(5'-nucleosyl)-tetraphosphatase (symmetrical) YqeK"/>
    <property type="match status" value="1"/>
</dbReference>
<evidence type="ECO:0000256" key="2">
    <source>
        <dbReference type="ARBA" id="ARBA00022723"/>
    </source>
</evidence>
<dbReference type="InterPro" id="IPR005249">
    <property type="entry name" value="YqeK"/>
</dbReference>
<evidence type="ECO:0000256" key="1">
    <source>
        <dbReference type="ARBA" id="ARBA00012506"/>
    </source>
</evidence>
<dbReference type="SMART" id="SM00471">
    <property type="entry name" value="HDc"/>
    <property type="match status" value="1"/>
</dbReference>
<dbReference type="PROSITE" id="PS51831">
    <property type="entry name" value="HD"/>
    <property type="match status" value="1"/>
</dbReference>
<reference evidence="8" key="1">
    <citation type="journal article" date="2020" name="Appl. Environ. Microbiol.">
        <title>Medium-Chain Fatty Acid Synthesis by 'Candidatus Weimeria bifida' gen. nov., sp. nov., and 'Candidatus Pseudoramibacter fermentans' sp. nov.</title>
        <authorList>
            <person name="Scarborough M.J."/>
            <person name="Myers K.S."/>
            <person name="Donohue T.J."/>
            <person name="Noguera D.R."/>
        </authorList>
    </citation>
    <scope>NUCLEOTIDE SEQUENCE</scope>
    <source>
        <strain evidence="8">EUB1.1</strain>
    </source>
</reference>
<dbReference type="InterPro" id="IPR051094">
    <property type="entry name" value="Diverse_Catalytic_Enzymes"/>
</dbReference>
<evidence type="ECO:0000259" key="7">
    <source>
        <dbReference type="PROSITE" id="PS51831"/>
    </source>
</evidence>
<evidence type="ECO:0000256" key="4">
    <source>
        <dbReference type="ARBA" id="ARBA00022801"/>
    </source>
</evidence>
<dbReference type="InterPro" id="IPR003607">
    <property type="entry name" value="HD/PDEase_dom"/>
</dbReference>
<feature type="domain" description="HD" evidence="7">
    <location>
        <begin position="23"/>
        <end position="138"/>
    </location>
</feature>
<dbReference type="GO" id="GO:0008803">
    <property type="term" value="F:bis(5'-nucleosyl)-tetraphosphatase (symmetrical) activity"/>
    <property type="evidence" value="ECO:0007669"/>
    <property type="project" value="UniProtKB-EC"/>
</dbReference>
<dbReference type="Proteomes" id="UP000473648">
    <property type="component" value="Unassembled WGS sequence"/>
</dbReference>
<comment type="caution">
    <text evidence="8">The sequence shown here is derived from an EMBL/GenBank/DDBJ whole genome shotgun (WGS) entry which is preliminary data.</text>
</comment>
<name>A0A6L5GRN8_9FIRM</name>
<dbReference type="InterPro" id="IPR006674">
    <property type="entry name" value="HD_domain"/>
</dbReference>
<keyword evidence="9" id="KW-1185">Reference proteome</keyword>
<dbReference type="SUPFAM" id="SSF109604">
    <property type="entry name" value="HD-domain/PDEase-like"/>
    <property type="match status" value="1"/>
</dbReference>
<gene>
    <name evidence="8" type="ORF">FRC53_05645</name>
</gene>
<dbReference type="GO" id="GO:0000166">
    <property type="term" value="F:nucleotide binding"/>
    <property type="evidence" value="ECO:0007669"/>
    <property type="project" value="UniProtKB-KW"/>
</dbReference>
<accession>A0A6L5GRN8</accession>